<sequence length="121" mass="13680">MKVLLLTLCLATALVAEELYEEVGDDFNASEVLENPRLLSSYVKCLLFQGPCTAEVKRIRDALPEVLETHCAKCTKRQKQLGQQLTQGVKKNHPTMWDELVAHYDPNGKYQDAFKDLLEGN</sequence>
<name>A0A385XRL1_9NEOP</name>
<protein>
    <submittedName>
        <fullName evidence="2">Chemosensory protein 6</fullName>
    </submittedName>
</protein>
<reference evidence="2" key="1">
    <citation type="submission" date="2017-11" db="EMBL/GenBank/DDBJ databases">
        <title>Chemosensory protein in Clostera restitura.</title>
        <authorList>
            <person name="Li H."/>
            <person name="Gu T."/>
            <person name="Hao D."/>
        </authorList>
    </citation>
    <scope>NUCLEOTIDE SEQUENCE</scope>
</reference>
<proteinExistence type="evidence at transcript level"/>
<dbReference type="InterPro" id="IPR005055">
    <property type="entry name" value="A10/PebIII"/>
</dbReference>
<dbReference type="AlphaFoldDB" id="A0A385XRL1"/>
<evidence type="ECO:0000313" key="2">
    <source>
        <dbReference type="EMBL" id="AYC12351.1"/>
    </source>
</evidence>
<dbReference type="Pfam" id="PF03392">
    <property type="entry name" value="OS-D"/>
    <property type="match status" value="1"/>
</dbReference>
<dbReference type="Gene3D" id="1.10.2080.10">
    <property type="entry name" value="Insect odorant-binding protein A10/Ejaculatory bulb-specific protein 3"/>
    <property type="match status" value="1"/>
</dbReference>
<accession>A0A385XRL1</accession>
<organism evidence="2">
    <name type="scientific">Clostera restitura</name>
    <dbReference type="NCBI Taxonomy" id="2008422"/>
    <lineage>
        <taxon>Eukaryota</taxon>
        <taxon>Metazoa</taxon>
        <taxon>Ecdysozoa</taxon>
        <taxon>Arthropoda</taxon>
        <taxon>Hexapoda</taxon>
        <taxon>Insecta</taxon>
        <taxon>Pterygota</taxon>
        <taxon>Neoptera</taxon>
        <taxon>Endopterygota</taxon>
        <taxon>Lepidoptera</taxon>
        <taxon>Glossata</taxon>
        <taxon>Ditrysia</taxon>
        <taxon>Noctuoidea</taxon>
        <taxon>Notodontidae</taxon>
        <taxon>Pygaerinae</taxon>
        <taxon>Clostera</taxon>
    </lineage>
</organism>
<dbReference type="SUPFAM" id="SSF100910">
    <property type="entry name" value="Chemosensory protein Csp2"/>
    <property type="match status" value="1"/>
</dbReference>
<dbReference type="InterPro" id="IPR036682">
    <property type="entry name" value="OS_D_A10/PebIII_sf"/>
</dbReference>
<evidence type="ECO:0000256" key="1">
    <source>
        <dbReference type="SAM" id="SignalP"/>
    </source>
</evidence>
<feature type="signal peptide" evidence="1">
    <location>
        <begin position="1"/>
        <end position="16"/>
    </location>
</feature>
<dbReference type="PANTHER" id="PTHR11257">
    <property type="entry name" value="CHEMOSENSORY PROTEIN-RELATED"/>
    <property type="match status" value="1"/>
</dbReference>
<dbReference type="EMBL" id="MG518401">
    <property type="protein sequence ID" value="AYC12351.1"/>
    <property type="molecule type" value="mRNA"/>
</dbReference>
<dbReference type="PANTHER" id="PTHR11257:SF13">
    <property type="entry name" value="GEO07322P1"/>
    <property type="match status" value="1"/>
</dbReference>
<keyword evidence="1" id="KW-0732">Signal</keyword>
<feature type="chain" id="PRO_5017464942" evidence="1">
    <location>
        <begin position="17"/>
        <end position="121"/>
    </location>
</feature>